<evidence type="ECO:0000313" key="1">
    <source>
        <dbReference type="EMBL" id="KAG7305067.1"/>
    </source>
</evidence>
<organism evidence="1 2">
    <name type="scientific">Plutella xylostella</name>
    <name type="common">Diamondback moth</name>
    <name type="synonym">Plutella maculipennis</name>
    <dbReference type="NCBI Taxonomy" id="51655"/>
    <lineage>
        <taxon>Eukaryota</taxon>
        <taxon>Metazoa</taxon>
        <taxon>Ecdysozoa</taxon>
        <taxon>Arthropoda</taxon>
        <taxon>Hexapoda</taxon>
        <taxon>Insecta</taxon>
        <taxon>Pterygota</taxon>
        <taxon>Neoptera</taxon>
        <taxon>Endopterygota</taxon>
        <taxon>Lepidoptera</taxon>
        <taxon>Glossata</taxon>
        <taxon>Ditrysia</taxon>
        <taxon>Yponomeutoidea</taxon>
        <taxon>Plutellidae</taxon>
        <taxon>Plutella</taxon>
    </lineage>
</organism>
<protein>
    <submittedName>
        <fullName evidence="1">Uncharacterized protein</fullName>
    </submittedName>
</protein>
<proteinExistence type="predicted"/>
<accession>A0ABQ7QIQ4</accession>
<dbReference type="Proteomes" id="UP000823941">
    <property type="component" value="Chromosome 14"/>
</dbReference>
<comment type="caution">
    <text evidence="1">The sequence shown here is derived from an EMBL/GenBank/DDBJ whole genome shotgun (WGS) entry which is preliminary data.</text>
</comment>
<gene>
    <name evidence="1" type="ORF">JYU34_010527</name>
</gene>
<keyword evidence="2" id="KW-1185">Reference proteome</keyword>
<dbReference type="EMBL" id="JAHIBW010000014">
    <property type="protein sequence ID" value="KAG7305067.1"/>
    <property type="molecule type" value="Genomic_DNA"/>
</dbReference>
<name>A0ABQ7QIQ4_PLUXY</name>
<sequence>MPTVKEEICSYSSKYQDRLQGHTNKLARDLLMSDPEDTRRLKRWHILSLSDRILSGDKLELEIKEMMFTGPSPKTTRDNEHTI</sequence>
<evidence type="ECO:0000313" key="2">
    <source>
        <dbReference type="Proteomes" id="UP000823941"/>
    </source>
</evidence>
<reference evidence="1 2" key="1">
    <citation type="submission" date="2021-06" db="EMBL/GenBank/DDBJ databases">
        <title>A haploid diamondback moth (Plutella xylostella L.) genome assembly resolves 31 chromosomes and identifies a diamide resistance mutation.</title>
        <authorList>
            <person name="Ward C.M."/>
            <person name="Perry K.D."/>
            <person name="Baker G."/>
            <person name="Powis K."/>
            <person name="Heckel D.G."/>
            <person name="Baxter S.W."/>
        </authorList>
    </citation>
    <scope>NUCLEOTIDE SEQUENCE [LARGE SCALE GENOMIC DNA]</scope>
    <source>
        <strain evidence="1 2">LV</strain>
        <tissue evidence="1">Single pupa</tissue>
    </source>
</reference>